<keyword evidence="5" id="KW-0175">Coiled coil</keyword>
<sequence>MPASFERTWRALDADSPWPRTFGIGLASLLLGGWLIWFLGGQVKVYEVSDRTSLEVAIAAHPIATRIDGRVVRAQLELGRRVKKGEVLVELDAEAERLALARSEARLASFKAQAAALRPEIEAREAGLAAYFGAKTLLVAESRANTEEAMAQTRFAESQAAARRMLASRKLVSEEALQEAEAKAKAGHAAVRARQANTGRMSREAEVEIADRRAKIAELQRKLADLEGRASAEEAEARTIQQRIDAHFIRAAIDGYLGRVEIVRAGTVVQAGQVLGAVVPDGEPHAVAWFGSSAVGRIRPGQKARLRLDGFPWTQYGTLAATVDSVGNDPLGDRVRVELVLRPESTPSIPLAHGLTGTTEIEVERISPARLVLRAVGRWLTTRTAKAEQTSVDISKGK</sequence>
<dbReference type="Gene3D" id="2.40.50.100">
    <property type="match status" value="1"/>
</dbReference>
<keyword evidence="8" id="KW-1185">Reference proteome</keyword>
<evidence type="ECO:0000256" key="2">
    <source>
        <dbReference type="ARBA" id="ARBA00022692"/>
    </source>
</evidence>
<evidence type="ECO:0000313" key="8">
    <source>
        <dbReference type="Proteomes" id="UP001162030"/>
    </source>
</evidence>
<name>A0ABM9I112_9GAMM</name>
<protein>
    <submittedName>
        <fullName evidence="7">HlyD family secretion protein</fullName>
    </submittedName>
</protein>
<dbReference type="PRINTS" id="PR01490">
    <property type="entry name" value="RTXTOXIND"/>
</dbReference>
<feature type="coiled-coil region" evidence="5">
    <location>
        <begin position="202"/>
        <end position="243"/>
    </location>
</feature>
<keyword evidence="2 6" id="KW-0812">Transmembrane</keyword>
<dbReference type="EMBL" id="OX458333">
    <property type="protein sequence ID" value="CAI8819521.1"/>
    <property type="molecule type" value="Genomic_DNA"/>
</dbReference>
<evidence type="ECO:0000256" key="4">
    <source>
        <dbReference type="ARBA" id="ARBA00023136"/>
    </source>
</evidence>
<evidence type="ECO:0000256" key="5">
    <source>
        <dbReference type="SAM" id="Coils"/>
    </source>
</evidence>
<dbReference type="Gene3D" id="1.10.287.470">
    <property type="entry name" value="Helix hairpin bin"/>
    <property type="match status" value="1"/>
</dbReference>
<evidence type="ECO:0000313" key="7">
    <source>
        <dbReference type="EMBL" id="CAI8819521.1"/>
    </source>
</evidence>
<dbReference type="PANTHER" id="PTHR30386:SF26">
    <property type="entry name" value="TRANSPORT PROTEIN COMB"/>
    <property type="match status" value="1"/>
</dbReference>
<gene>
    <name evidence="7" type="ORF">MSZNOR_1930</name>
</gene>
<organism evidence="7 8">
    <name type="scientific">Methylocaldum szegediense</name>
    <dbReference type="NCBI Taxonomy" id="73780"/>
    <lineage>
        <taxon>Bacteria</taxon>
        <taxon>Pseudomonadati</taxon>
        <taxon>Pseudomonadota</taxon>
        <taxon>Gammaproteobacteria</taxon>
        <taxon>Methylococcales</taxon>
        <taxon>Methylococcaceae</taxon>
        <taxon>Methylocaldum</taxon>
    </lineage>
</organism>
<dbReference type="RefSeq" id="WP_051331636.1">
    <property type="nucleotide sequence ID" value="NZ_OX458333.1"/>
</dbReference>
<evidence type="ECO:0000256" key="6">
    <source>
        <dbReference type="SAM" id="Phobius"/>
    </source>
</evidence>
<feature type="transmembrane region" description="Helical" evidence="6">
    <location>
        <begin position="21"/>
        <end position="40"/>
    </location>
</feature>
<accession>A0ABM9I112</accession>
<dbReference type="Proteomes" id="UP001162030">
    <property type="component" value="Chromosome"/>
</dbReference>
<reference evidence="7 8" key="1">
    <citation type="submission" date="2023-03" db="EMBL/GenBank/DDBJ databases">
        <authorList>
            <person name="Pearce D."/>
        </authorList>
    </citation>
    <scope>NUCLEOTIDE SEQUENCE [LARGE SCALE GENOMIC DNA]</scope>
    <source>
        <strain evidence="7">Msz</strain>
    </source>
</reference>
<evidence type="ECO:0000256" key="3">
    <source>
        <dbReference type="ARBA" id="ARBA00022989"/>
    </source>
</evidence>
<evidence type="ECO:0000256" key="1">
    <source>
        <dbReference type="ARBA" id="ARBA00004167"/>
    </source>
</evidence>
<dbReference type="SUPFAM" id="SSF111369">
    <property type="entry name" value="HlyD-like secretion proteins"/>
    <property type="match status" value="1"/>
</dbReference>
<dbReference type="PANTHER" id="PTHR30386">
    <property type="entry name" value="MEMBRANE FUSION SUBUNIT OF EMRAB-TOLC MULTIDRUG EFFLUX PUMP"/>
    <property type="match status" value="1"/>
</dbReference>
<keyword evidence="3 6" id="KW-1133">Transmembrane helix</keyword>
<keyword evidence="4 6" id="KW-0472">Membrane</keyword>
<dbReference type="InterPro" id="IPR050739">
    <property type="entry name" value="MFP"/>
</dbReference>
<comment type="subcellular location">
    <subcellularLocation>
        <location evidence="1">Membrane</location>
        <topology evidence="1">Single-pass membrane protein</topology>
    </subcellularLocation>
</comment>
<proteinExistence type="predicted"/>